<dbReference type="Proteomes" id="UP000004995">
    <property type="component" value="Unassembled WGS sequence"/>
</dbReference>
<reference evidence="2" key="1">
    <citation type="journal article" date="2012" name="Nat. Biotechnol.">
        <title>Reference genome sequence of the model plant Setaria.</title>
        <authorList>
            <person name="Bennetzen J.L."/>
            <person name="Schmutz J."/>
            <person name="Wang H."/>
            <person name="Percifield R."/>
            <person name="Hawkins J."/>
            <person name="Pontaroli A.C."/>
            <person name="Estep M."/>
            <person name="Feng L."/>
            <person name="Vaughn J.N."/>
            <person name="Grimwood J."/>
            <person name="Jenkins J."/>
            <person name="Barry K."/>
            <person name="Lindquist E."/>
            <person name="Hellsten U."/>
            <person name="Deshpande S."/>
            <person name="Wang X."/>
            <person name="Wu X."/>
            <person name="Mitros T."/>
            <person name="Triplett J."/>
            <person name="Yang X."/>
            <person name="Ye C.Y."/>
            <person name="Mauro-Herrera M."/>
            <person name="Wang L."/>
            <person name="Li P."/>
            <person name="Sharma M."/>
            <person name="Sharma R."/>
            <person name="Ronald P.C."/>
            <person name="Panaud O."/>
            <person name="Kellogg E.A."/>
            <person name="Brutnell T.P."/>
            <person name="Doust A.N."/>
            <person name="Tuskan G.A."/>
            <person name="Rokhsar D."/>
            <person name="Devos K.M."/>
        </authorList>
    </citation>
    <scope>NUCLEOTIDE SEQUENCE [LARGE SCALE GENOMIC DNA]</scope>
    <source>
        <strain evidence="2">cv. Yugu1</strain>
    </source>
</reference>
<organism evidence="1 2">
    <name type="scientific">Setaria italica</name>
    <name type="common">Foxtail millet</name>
    <name type="synonym">Panicum italicum</name>
    <dbReference type="NCBI Taxonomy" id="4555"/>
    <lineage>
        <taxon>Eukaryota</taxon>
        <taxon>Viridiplantae</taxon>
        <taxon>Streptophyta</taxon>
        <taxon>Embryophyta</taxon>
        <taxon>Tracheophyta</taxon>
        <taxon>Spermatophyta</taxon>
        <taxon>Magnoliopsida</taxon>
        <taxon>Liliopsida</taxon>
        <taxon>Poales</taxon>
        <taxon>Poaceae</taxon>
        <taxon>PACMAD clade</taxon>
        <taxon>Panicoideae</taxon>
        <taxon>Panicodae</taxon>
        <taxon>Paniceae</taxon>
        <taxon>Cenchrinae</taxon>
        <taxon>Setaria</taxon>
    </lineage>
</organism>
<sequence length="34" mass="3895">MLCQTVAYIKAYKPIFCPISNFQILNDLNVMQSS</sequence>
<dbReference type="HOGENOM" id="CLU_3377893_0_0_1"/>
<reference evidence="1" key="2">
    <citation type="submission" date="2018-08" db="UniProtKB">
        <authorList>
            <consortium name="EnsemblPlants"/>
        </authorList>
    </citation>
    <scope>IDENTIFICATION</scope>
    <source>
        <strain evidence="1">Yugu1</strain>
    </source>
</reference>
<accession>K3Z149</accession>
<keyword evidence="2" id="KW-1185">Reference proteome</keyword>
<protein>
    <submittedName>
        <fullName evidence="1">Uncharacterized protein</fullName>
    </submittedName>
</protein>
<dbReference type="EnsemblPlants" id="KQL27841">
    <property type="protein sequence ID" value="KQL27841"/>
    <property type="gene ID" value="SETIT_020267mg"/>
</dbReference>
<proteinExistence type="predicted"/>
<dbReference type="InParanoid" id="K3Z149"/>
<dbReference type="Gramene" id="KQL27841">
    <property type="protein sequence ID" value="KQL27841"/>
    <property type="gene ID" value="SETIT_020267mg"/>
</dbReference>
<evidence type="ECO:0000313" key="2">
    <source>
        <dbReference type="Proteomes" id="UP000004995"/>
    </source>
</evidence>
<evidence type="ECO:0000313" key="1">
    <source>
        <dbReference type="EnsemblPlants" id="KQL27841"/>
    </source>
</evidence>
<name>K3Z149_SETIT</name>
<dbReference type="EMBL" id="AGNK02000018">
    <property type="status" value="NOT_ANNOTATED_CDS"/>
    <property type="molecule type" value="Genomic_DNA"/>
</dbReference>
<dbReference type="AlphaFoldDB" id="K3Z149"/>